<proteinExistence type="predicted"/>
<evidence type="ECO:0000256" key="1">
    <source>
        <dbReference type="SAM" id="MobiDB-lite"/>
    </source>
</evidence>
<dbReference type="SUPFAM" id="SSF56112">
    <property type="entry name" value="Protein kinase-like (PK-like)"/>
    <property type="match status" value="1"/>
</dbReference>
<feature type="region of interest" description="Disordered" evidence="1">
    <location>
        <begin position="139"/>
        <end position="161"/>
    </location>
</feature>
<evidence type="ECO:0000313" key="4">
    <source>
        <dbReference type="Proteomes" id="UP000298656"/>
    </source>
</evidence>
<dbReference type="Gene3D" id="3.90.1200.10">
    <property type="match status" value="1"/>
</dbReference>
<dbReference type="Gene3D" id="3.30.200.20">
    <property type="entry name" value="Phosphorylase Kinase, domain 1"/>
    <property type="match status" value="1"/>
</dbReference>
<evidence type="ECO:0000313" key="3">
    <source>
        <dbReference type="EMBL" id="QCP50338.1"/>
    </source>
</evidence>
<dbReference type="OrthoDB" id="179763at2"/>
<accession>A0A4P8IMW8</accession>
<dbReference type="Proteomes" id="UP000298656">
    <property type="component" value="Chromosome 1"/>
</dbReference>
<protein>
    <submittedName>
        <fullName evidence="3">Phosphotransferase family protein</fullName>
    </submittedName>
</protein>
<dbReference type="KEGG" id="tvl:FAZ95_14870"/>
<keyword evidence="3" id="KW-0808">Transferase</keyword>
<dbReference type="RefSeq" id="WP_137333156.1">
    <property type="nucleotide sequence ID" value="NZ_CP040077.1"/>
</dbReference>
<dbReference type="InterPro" id="IPR041726">
    <property type="entry name" value="ACAD10_11_N"/>
</dbReference>
<evidence type="ECO:0000259" key="2">
    <source>
        <dbReference type="Pfam" id="PF01636"/>
    </source>
</evidence>
<dbReference type="InterPro" id="IPR002575">
    <property type="entry name" value="Aminoglycoside_PTrfase"/>
</dbReference>
<dbReference type="InterPro" id="IPR011009">
    <property type="entry name" value="Kinase-like_dom_sf"/>
</dbReference>
<dbReference type="GO" id="GO:0016740">
    <property type="term" value="F:transferase activity"/>
    <property type="evidence" value="ECO:0007669"/>
    <property type="project" value="UniProtKB-KW"/>
</dbReference>
<dbReference type="AlphaFoldDB" id="A0A4P8IMW8"/>
<dbReference type="PANTHER" id="PTHR21310:SF57">
    <property type="entry name" value="BLR2944 PROTEIN"/>
    <property type="match status" value="1"/>
</dbReference>
<gene>
    <name evidence="3" type="ORF">FAZ95_14870</name>
</gene>
<dbReference type="Pfam" id="PF01636">
    <property type="entry name" value="APH"/>
    <property type="match status" value="1"/>
</dbReference>
<dbReference type="CDD" id="cd05154">
    <property type="entry name" value="ACAD10_11_N-like"/>
    <property type="match status" value="1"/>
</dbReference>
<keyword evidence="4" id="KW-1185">Reference proteome</keyword>
<organism evidence="3 4">
    <name type="scientific">Trinickia violacea</name>
    <dbReference type="NCBI Taxonomy" id="2571746"/>
    <lineage>
        <taxon>Bacteria</taxon>
        <taxon>Pseudomonadati</taxon>
        <taxon>Pseudomonadota</taxon>
        <taxon>Betaproteobacteria</taxon>
        <taxon>Burkholderiales</taxon>
        <taxon>Burkholderiaceae</taxon>
        <taxon>Trinickia</taxon>
    </lineage>
</organism>
<dbReference type="EMBL" id="CP040077">
    <property type="protein sequence ID" value="QCP50338.1"/>
    <property type="molecule type" value="Genomic_DNA"/>
</dbReference>
<sequence>MDDITRKVLVSTQAFLERLTHLEALTADQLTEAHMAVTAIGYQLAQAAYDAPLLAELRRDERALSGELSALLGKSAPAAVTRRSLPHWSEGVGAELTAVLQGGQCETGGRKLDAQTEALVARRLRDFLVSYHEHADPTIGSGARNAYQGGRGDRREDKSGSGAIYITAEPLQDYLRARLPEHGATAVLEVQRLMGGFSKETYIVRLDAGGEQTIVIRKDGYGLPTGSSVVSEFAVLQEVHAAGVPTPQPLWLEPDVAHFGGAFMAVGFAKGEPAHLAVPTDPATRLKWARSLAGALALLHRSTVRKDADVREVLRADIAELQQRVEERERHPHPGIALGLAWLVDHLEDLGGRPACRVHGDAGYHNMLMRNDQLLALLDWEFSHHSDPMEDLVYIKPFIDQIEAWPQFTEVYEAESGFRFEAKAARFFDVWKSARNMVACMGSLNSLLLPGVKDVPLSVAGTVYIPKFEIETLNSIIQGAASNV</sequence>
<dbReference type="PANTHER" id="PTHR21310">
    <property type="entry name" value="AMINOGLYCOSIDE PHOSPHOTRANSFERASE-RELATED-RELATED"/>
    <property type="match status" value="1"/>
</dbReference>
<name>A0A4P8IMW8_9BURK</name>
<feature type="domain" description="Aminoglycoside phosphotransferase" evidence="2">
    <location>
        <begin position="190"/>
        <end position="417"/>
    </location>
</feature>
<reference evidence="3 4" key="1">
    <citation type="submission" date="2019-05" db="EMBL/GenBank/DDBJ databases">
        <title>Burkholderia sp. DHOD12, isolated from subtropical forest soil.</title>
        <authorList>
            <person name="Gao Z.-H."/>
            <person name="Qiu L.-H."/>
        </authorList>
    </citation>
    <scope>NUCLEOTIDE SEQUENCE [LARGE SCALE GENOMIC DNA]</scope>
    <source>
        <strain evidence="3 4">DHOD12</strain>
    </source>
</reference>
<dbReference type="InterPro" id="IPR051678">
    <property type="entry name" value="AGP_Transferase"/>
</dbReference>